<sequence>MYRGWNLILTIIVTFLSGESLAFWSWPFSFQAATVEQQPIIESTTYEYADSHAKRIAIIGAGAGGSSSAYHLQKFAAESDLSINVTIFERSSYIGGRSTTVNAYSNPLEPVELGASIFVEVNAILKNASREFGLRPKSTDTEEAEVLGIWDGAEFVYTQKDSDWKYWDIAKLLWKYGLAPLKTQRLVKTVVGKFLQLYEAPYFPFRSLSERIEELDLKTVASVTGEQFLADNNIEGSFATDLIQASTRVNYGQNLNIIHGVETMVCMAIEGAMQIQGGNWQIFDSMIQSSNSTVRLNHTITEISKVQEQEKYNVKTVTTDAIGVNHISEEPFDSIIIAAPLQYSNIKIASGLLQHTPDEIPYVTLHVTLFTSPYGLSPAYFNLGPNDEVPTTILTTLPKNIPAPTDPKDFVGPTGFFSISTLRKVINPTTLEYENLYKIFSPQPLSSEFLSSILNSPTPVPEDLATVSSSANNTITWYYPHVWSSYPYEYPRVTFEEIQLAPGIYYTSGIESFISTMETSALMGKNVARLVIDDFVGSAKPDSEPLVENVVEVENVVIEPEIGVGGDMPVVDEFPVISIGYYYIIQRKTGGAQNLIKIKATLSNISITYTLNIILLRNQYKDTFSKIAPQIPTKVLPNSNLHVTKF</sequence>
<reference evidence="9 10" key="1">
    <citation type="submission" date="2019-06" db="EMBL/GenBank/DDBJ databases">
        <title>Genome Sequence of the Brown Rot Fungal Pathogen Monilinia laxa.</title>
        <authorList>
            <person name="De Miccolis Angelini R.M."/>
            <person name="Landi L."/>
            <person name="Abate D."/>
            <person name="Pollastro S."/>
            <person name="Romanazzi G."/>
            <person name="Faretra F."/>
        </authorList>
    </citation>
    <scope>NUCLEOTIDE SEQUENCE [LARGE SCALE GENOMIC DNA]</scope>
    <source>
        <strain evidence="9 10">Mlax316</strain>
    </source>
</reference>
<accession>A0A5N6JX02</accession>
<feature type="domain" description="Prenylcysteine lyase" evidence="8">
    <location>
        <begin position="160"/>
        <end position="538"/>
    </location>
</feature>
<comment type="caution">
    <text evidence="9">The sequence shown here is derived from an EMBL/GenBank/DDBJ whole genome shotgun (WGS) entry which is preliminary data.</text>
</comment>
<dbReference type="OrthoDB" id="437369at2759"/>
<dbReference type="AlphaFoldDB" id="A0A5N6JX02"/>
<keyword evidence="7" id="KW-0325">Glycoprotein</keyword>
<evidence type="ECO:0000313" key="9">
    <source>
        <dbReference type="EMBL" id="KAB8293481.1"/>
    </source>
</evidence>
<dbReference type="PANTHER" id="PTHR15944">
    <property type="entry name" value="FARNESYLCYSTEINE LYASE"/>
    <property type="match status" value="1"/>
</dbReference>
<dbReference type="SUPFAM" id="SSF51905">
    <property type="entry name" value="FAD/NAD(P)-binding domain"/>
    <property type="match status" value="1"/>
</dbReference>
<dbReference type="GO" id="GO:0030328">
    <property type="term" value="P:prenylcysteine catabolic process"/>
    <property type="evidence" value="ECO:0007669"/>
    <property type="project" value="InterPro"/>
</dbReference>
<evidence type="ECO:0000259" key="8">
    <source>
        <dbReference type="Pfam" id="PF07156"/>
    </source>
</evidence>
<keyword evidence="5" id="KW-0274">FAD</keyword>
<keyword evidence="4" id="KW-0732">Signal</keyword>
<gene>
    <name evidence="9" type="ORF">EYC80_007791</name>
</gene>
<dbReference type="Pfam" id="PF13450">
    <property type="entry name" value="NAD_binding_8"/>
    <property type="match status" value="1"/>
</dbReference>
<name>A0A5N6JX02_MONLA</name>
<dbReference type="Proteomes" id="UP000326757">
    <property type="component" value="Unassembled WGS sequence"/>
</dbReference>
<dbReference type="Gene3D" id="3.50.50.60">
    <property type="entry name" value="FAD/NAD(P)-binding domain"/>
    <property type="match status" value="1"/>
</dbReference>
<dbReference type="EMBL" id="VIGI01000012">
    <property type="protein sequence ID" value="KAB8293481.1"/>
    <property type="molecule type" value="Genomic_DNA"/>
</dbReference>
<dbReference type="Pfam" id="PF07156">
    <property type="entry name" value="Prenylcys_lyase"/>
    <property type="match status" value="1"/>
</dbReference>
<organism evidence="9 10">
    <name type="scientific">Monilinia laxa</name>
    <name type="common">Brown rot fungus</name>
    <name type="synonym">Sclerotinia laxa</name>
    <dbReference type="NCBI Taxonomy" id="61186"/>
    <lineage>
        <taxon>Eukaryota</taxon>
        <taxon>Fungi</taxon>
        <taxon>Dikarya</taxon>
        <taxon>Ascomycota</taxon>
        <taxon>Pezizomycotina</taxon>
        <taxon>Leotiomycetes</taxon>
        <taxon>Helotiales</taxon>
        <taxon>Sclerotiniaceae</taxon>
        <taxon>Monilinia</taxon>
    </lineage>
</organism>
<evidence type="ECO:0000256" key="7">
    <source>
        <dbReference type="ARBA" id="ARBA00023180"/>
    </source>
</evidence>
<comment type="similarity">
    <text evidence="2">Belongs to the prenylcysteine oxidase family.</text>
</comment>
<dbReference type="InterPro" id="IPR036188">
    <property type="entry name" value="FAD/NAD-bd_sf"/>
</dbReference>
<keyword evidence="6" id="KW-0560">Oxidoreductase</keyword>
<evidence type="ECO:0000256" key="5">
    <source>
        <dbReference type="ARBA" id="ARBA00022827"/>
    </source>
</evidence>
<proteinExistence type="inferred from homology"/>
<comment type="cofactor">
    <cofactor evidence="1">
        <name>FAD</name>
        <dbReference type="ChEBI" id="CHEBI:57692"/>
    </cofactor>
</comment>
<dbReference type="InterPro" id="IPR017046">
    <property type="entry name" value="Prenylcysteine_Oxase1"/>
</dbReference>
<dbReference type="GO" id="GO:0001735">
    <property type="term" value="F:prenylcysteine oxidase activity"/>
    <property type="evidence" value="ECO:0007669"/>
    <property type="project" value="InterPro"/>
</dbReference>
<evidence type="ECO:0000256" key="1">
    <source>
        <dbReference type="ARBA" id="ARBA00001974"/>
    </source>
</evidence>
<dbReference type="PANTHER" id="PTHR15944:SF0">
    <property type="entry name" value="PRENYLCYSTEINE LYASE DOMAIN-CONTAINING PROTEIN"/>
    <property type="match status" value="1"/>
</dbReference>
<protein>
    <recommendedName>
        <fullName evidence="8">Prenylcysteine lyase domain-containing protein</fullName>
    </recommendedName>
</protein>
<keyword evidence="10" id="KW-1185">Reference proteome</keyword>
<evidence type="ECO:0000256" key="6">
    <source>
        <dbReference type="ARBA" id="ARBA00023002"/>
    </source>
</evidence>
<evidence type="ECO:0000256" key="3">
    <source>
        <dbReference type="ARBA" id="ARBA00022630"/>
    </source>
</evidence>
<evidence type="ECO:0000256" key="2">
    <source>
        <dbReference type="ARBA" id="ARBA00009967"/>
    </source>
</evidence>
<keyword evidence="3" id="KW-0285">Flavoprotein</keyword>
<evidence type="ECO:0000256" key="4">
    <source>
        <dbReference type="ARBA" id="ARBA00022729"/>
    </source>
</evidence>
<dbReference type="InterPro" id="IPR010795">
    <property type="entry name" value="Prenylcys_lyase"/>
</dbReference>
<evidence type="ECO:0000313" key="10">
    <source>
        <dbReference type="Proteomes" id="UP000326757"/>
    </source>
</evidence>
<dbReference type="GO" id="GO:0030327">
    <property type="term" value="P:prenylated protein catabolic process"/>
    <property type="evidence" value="ECO:0007669"/>
    <property type="project" value="TreeGrafter"/>
</dbReference>